<dbReference type="GeneID" id="87875725"/>
<dbReference type="AlphaFoldDB" id="A0AAJ0MU74"/>
<dbReference type="RefSeq" id="XP_062696002.1">
    <property type="nucleotide sequence ID" value="XM_062838103.1"/>
</dbReference>
<accession>A0AAJ0MU74</accession>
<reference evidence="2 3" key="1">
    <citation type="journal article" date="2023" name="Mol. Phylogenet. Evol.">
        <title>Genome-scale phylogeny and comparative genomics of the fungal order Sordariales.</title>
        <authorList>
            <person name="Hensen N."/>
            <person name="Bonometti L."/>
            <person name="Westerberg I."/>
            <person name="Brannstrom I.O."/>
            <person name="Guillou S."/>
            <person name="Cros-Aarteil S."/>
            <person name="Calhoun S."/>
            <person name="Haridas S."/>
            <person name="Kuo A."/>
            <person name="Mondo S."/>
            <person name="Pangilinan J."/>
            <person name="Riley R."/>
            <person name="LaButti K."/>
            <person name="Andreopoulos B."/>
            <person name="Lipzen A."/>
            <person name="Chen C."/>
            <person name="Yan M."/>
            <person name="Daum C."/>
            <person name="Ng V."/>
            <person name="Clum A."/>
            <person name="Steindorff A."/>
            <person name="Ohm R.A."/>
            <person name="Martin F."/>
            <person name="Silar P."/>
            <person name="Natvig D.O."/>
            <person name="Lalanne C."/>
            <person name="Gautier V."/>
            <person name="Ament-Velasquez S.L."/>
            <person name="Kruys A."/>
            <person name="Hutchinson M.I."/>
            <person name="Powell A.J."/>
            <person name="Barry K."/>
            <person name="Miller A.N."/>
            <person name="Grigoriev I.V."/>
            <person name="Debuchy R."/>
            <person name="Gladieux P."/>
            <person name="Hiltunen Thoren M."/>
            <person name="Johannesson H."/>
        </authorList>
    </citation>
    <scope>NUCLEOTIDE SEQUENCE [LARGE SCALE GENOMIC DNA]</scope>
    <source>
        <strain evidence="2 3">FGSC 10403</strain>
    </source>
</reference>
<protein>
    <submittedName>
        <fullName evidence="2">Uncharacterized protein</fullName>
    </submittedName>
</protein>
<keyword evidence="1" id="KW-0472">Membrane</keyword>
<keyword evidence="1" id="KW-1133">Transmembrane helix</keyword>
<proteinExistence type="predicted"/>
<dbReference type="EMBL" id="JAULSX010000002">
    <property type="protein sequence ID" value="KAK3497738.1"/>
    <property type="molecule type" value="Genomic_DNA"/>
</dbReference>
<sequence>MGFRKCFLRGTAQTILNRILAKGKGRVRTGIRILILGNYSKRKAAADINLKKKKKKITSEIIVKGIRFFTEVIKDPTLLYIFNGESGMLSRYFSYLCWLVIVSFYYIY</sequence>
<dbReference type="Proteomes" id="UP001285908">
    <property type="component" value="Unassembled WGS sequence"/>
</dbReference>
<keyword evidence="3" id="KW-1185">Reference proteome</keyword>
<evidence type="ECO:0000313" key="3">
    <source>
        <dbReference type="Proteomes" id="UP001285908"/>
    </source>
</evidence>
<organism evidence="2 3">
    <name type="scientific">Neurospora hispaniola</name>
    <dbReference type="NCBI Taxonomy" id="588809"/>
    <lineage>
        <taxon>Eukaryota</taxon>
        <taxon>Fungi</taxon>
        <taxon>Dikarya</taxon>
        <taxon>Ascomycota</taxon>
        <taxon>Pezizomycotina</taxon>
        <taxon>Sordariomycetes</taxon>
        <taxon>Sordariomycetidae</taxon>
        <taxon>Sordariales</taxon>
        <taxon>Sordariaceae</taxon>
        <taxon>Neurospora</taxon>
    </lineage>
</organism>
<evidence type="ECO:0000313" key="2">
    <source>
        <dbReference type="EMBL" id="KAK3497738.1"/>
    </source>
</evidence>
<gene>
    <name evidence="2" type="ORF">B0T23DRAFT_393954</name>
</gene>
<feature type="transmembrane region" description="Helical" evidence="1">
    <location>
        <begin position="89"/>
        <end position="107"/>
    </location>
</feature>
<comment type="caution">
    <text evidence="2">The sequence shown here is derived from an EMBL/GenBank/DDBJ whole genome shotgun (WGS) entry which is preliminary data.</text>
</comment>
<keyword evidence="1" id="KW-0812">Transmembrane</keyword>
<evidence type="ECO:0000256" key="1">
    <source>
        <dbReference type="SAM" id="Phobius"/>
    </source>
</evidence>
<name>A0AAJ0MU74_9PEZI</name>